<comment type="caution">
    <text evidence="1">The sequence shown here is derived from an EMBL/GenBank/DDBJ whole genome shotgun (WGS) entry which is preliminary data.</text>
</comment>
<dbReference type="RefSeq" id="WP_108692472.1">
    <property type="nucleotide sequence ID" value="NZ_QCYH01000006.1"/>
</dbReference>
<dbReference type="EMBL" id="QCYH01000006">
    <property type="protein sequence ID" value="PVA09849.1"/>
    <property type="molecule type" value="Genomic_DNA"/>
</dbReference>
<proteinExistence type="predicted"/>
<organism evidence="1 2">
    <name type="scientific">Pelagivirga sediminicola</name>
    <dbReference type="NCBI Taxonomy" id="2170575"/>
    <lineage>
        <taxon>Bacteria</taxon>
        <taxon>Pseudomonadati</taxon>
        <taxon>Pseudomonadota</taxon>
        <taxon>Alphaproteobacteria</taxon>
        <taxon>Rhodobacterales</taxon>
        <taxon>Paracoccaceae</taxon>
        <taxon>Pelagivirga</taxon>
    </lineage>
</organism>
<gene>
    <name evidence="1" type="ORF">DC366_12090</name>
</gene>
<protein>
    <submittedName>
        <fullName evidence="1">Tetratricopeptide repeat protein</fullName>
    </submittedName>
</protein>
<evidence type="ECO:0000313" key="1">
    <source>
        <dbReference type="EMBL" id="PVA09849.1"/>
    </source>
</evidence>
<dbReference type="Proteomes" id="UP000244446">
    <property type="component" value="Unassembled WGS sequence"/>
</dbReference>
<accession>A0A2T7G5Y6</accession>
<dbReference type="AlphaFoldDB" id="A0A2T7G5Y6"/>
<reference evidence="1 2" key="1">
    <citation type="submission" date="2018-04" db="EMBL/GenBank/DDBJ databases">
        <title>Pelagivirga bohaiensis gen. nov., sp. nov., a bacterium isolated from the Bohai Sea.</title>
        <authorList>
            <person name="Ji X."/>
        </authorList>
    </citation>
    <scope>NUCLEOTIDE SEQUENCE [LARGE SCALE GENOMIC DNA]</scope>
    <source>
        <strain evidence="1 2">BH-SD19</strain>
    </source>
</reference>
<name>A0A2T7G5Y6_9RHOB</name>
<dbReference type="OrthoDB" id="7740434at2"/>
<sequence>MPLIWASRRGDPDWDLARNSGWTRADLTWERLMEAGNEAFCAGHMARAGRLFFYADALARGRFDAADLRRATAPAARAMVRLARGRDAGALIALARQSWHSAPAAVADMEIRPRIRSSLFHLRMEAKHRGQYHDNLRLRLGRIAEETGETLAAMGGERTPHRHFSRWRGEKPPVFDGTRKVLAAALLIPDALPR</sequence>
<keyword evidence="2" id="KW-1185">Reference proteome</keyword>
<evidence type="ECO:0000313" key="2">
    <source>
        <dbReference type="Proteomes" id="UP000244446"/>
    </source>
</evidence>